<protein>
    <recommendedName>
        <fullName evidence="3">DUF3842 domain-containing protein</fullName>
    </recommendedName>
</protein>
<dbReference type="RefSeq" id="WP_134212813.1">
    <property type="nucleotide sequence ID" value="NZ_QFFZ01000006.1"/>
</dbReference>
<comment type="caution">
    <text evidence="1">The sequence shown here is derived from an EMBL/GenBank/DDBJ whole genome shotgun (WGS) entry which is preliminary data.</text>
</comment>
<evidence type="ECO:0000313" key="1">
    <source>
        <dbReference type="EMBL" id="TEB12608.1"/>
    </source>
</evidence>
<dbReference type="AlphaFoldDB" id="A0A4Y7RUE5"/>
<dbReference type="Proteomes" id="UP000297597">
    <property type="component" value="Unassembled WGS sequence"/>
</dbReference>
<reference evidence="1 2" key="1">
    <citation type="journal article" date="2018" name="Environ. Microbiol.">
        <title>Novel energy conservation strategies and behaviour of Pelotomaculum schinkii driving syntrophic propionate catabolism.</title>
        <authorList>
            <person name="Hidalgo-Ahumada C.A.P."/>
            <person name="Nobu M.K."/>
            <person name="Narihiro T."/>
            <person name="Tamaki H."/>
            <person name="Liu W.T."/>
            <person name="Kamagata Y."/>
            <person name="Stams A.J.M."/>
            <person name="Imachi H."/>
            <person name="Sousa D.Z."/>
        </authorList>
    </citation>
    <scope>NUCLEOTIDE SEQUENCE [LARGE SCALE GENOMIC DNA]</scope>
    <source>
        <strain evidence="1 2">MGP</strain>
    </source>
</reference>
<dbReference type="EMBL" id="QFFZ01000006">
    <property type="protein sequence ID" value="TEB12608.1"/>
    <property type="molecule type" value="Genomic_DNA"/>
</dbReference>
<dbReference type="OrthoDB" id="9797117at2"/>
<gene>
    <name evidence="1" type="ORF">Pmgp_00939</name>
</gene>
<proteinExistence type="predicted"/>
<evidence type="ECO:0008006" key="3">
    <source>
        <dbReference type="Google" id="ProtNLM"/>
    </source>
</evidence>
<dbReference type="InterPro" id="IPR024208">
    <property type="entry name" value="DUF3842"/>
</dbReference>
<sequence>MKIAVIDGQGGGIGKHITEKIRREFPENTELLALGTNSLATSAMLRAGANEGATGENAVIYNAWRVDYIVGPVSILFPNAMLGELTPKMADAISSSPAVKVLLPLNRSKINIVGIKNEPLPHLIEELVKRLKELTEVNRNKK</sequence>
<organism evidence="1 2">
    <name type="scientific">Pelotomaculum propionicicum</name>
    <dbReference type="NCBI Taxonomy" id="258475"/>
    <lineage>
        <taxon>Bacteria</taxon>
        <taxon>Bacillati</taxon>
        <taxon>Bacillota</taxon>
        <taxon>Clostridia</taxon>
        <taxon>Eubacteriales</taxon>
        <taxon>Desulfotomaculaceae</taxon>
        <taxon>Pelotomaculum</taxon>
    </lineage>
</organism>
<accession>A0A4Y7RUE5</accession>
<dbReference type="Pfam" id="PF12953">
    <property type="entry name" value="DUF3842"/>
    <property type="match status" value="1"/>
</dbReference>
<evidence type="ECO:0000313" key="2">
    <source>
        <dbReference type="Proteomes" id="UP000297597"/>
    </source>
</evidence>
<name>A0A4Y7RUE5_9FIRM</name>
<keyword evidence="2" id="KW-1185">Reference proteome</keyword>